<dbReference type="InterPro" id="IPR001851">
    <property type="entry name" value="ABC_transp_permease"/>
</dbReference>
<comment type="subcellular location">
    <subcellularLocation>
        <location evidence="1">Cell membrane</location>
        <topology evidence="1">Multi-pass membrane protein</topology>
    </subcellularLocation>
</comment>
<evidence type="ECO:0000256" key="4">
    <source>
        <dbReference type="ARBA" id="ARBA00022692"/>
    </source>
</evidence>
<dbReference type="RefSeq" id="WP_267845406.1">
    <property type="nucleotide sequence ID" value="NZ_JAPMXC010000001.1"/>
</dbReference>
<dbReference type="Proteomes" id="UP001082899">
    <property type="component" value="Unassembled WGS sequence"/>
</dbReference>
<dbReference type="InterPro" id="IPR052157">
    <property type="entry name" value="BCAA_transport_permease"/>
</dbReference>
<dbReference type="Pfam" id="PF02653">
    <property type="entry name" value="BPD_transp_2"/>
    <property type="match status" value="1"/>
</dbReference>
<feature type="transmembrane region" description="Helical" evidence="9">
    <location>
        <begin position="72"/>
        <end position="90"/>
    </location>
</feature>
<keyword evidence="7 9" id="KW-0472">Membrane</keyword>
<organism evidence="10 11">
    <name type="scientific">Robbsia betulipollinis</name>
    <dbReference type="NCBI Taxonomy" id="2981849"/>
    <lineage>
        <taxon>Bacteria</taxon>
        <taxon>Pseudomonadati</taxon>
        <taxon>Pseudomonadota</taxon>
        <taxon>Betaproteobacteria</taxon>
        <taxon>Burkholderiales</taxon>
        <taxon>Burkholderiaceae</taxon>
        <taxon>Robbsia</taxon>
    </lineage>
</organism>
<name>A0ABT3ZHY3_9BURK</name>
<evidence type="ECO:0000256" key="1">
    <source>
        <dbReference type="ARBA" id="ARBA00004651"/>
    </source>
</evidence>
<feature type="transmembrane region" description="Helical" evidence="9">
    <location>
        <begin position="136"/>
        <end position="158"/>
    </location>
</feature>
<accession>A0ABT3ZHY3</accession>
<sequence length="290" mass="29848">MSLDLTGLLAFNVLTGVATLALITIGLGVIYGMMRIINLAHGEFMMLGAYTAVVASSAGVNIWVAMLVLPPLVVGLIGLVLERAVIRFLYGRMMDTMLATWGISLALIGLITSVFGNVVKSVRMPVGSFSIGQYHLSAYSLVIVAVGVAVLAALWVLLRKTRFGLVLRATMQNPAMAASLGVRPATVYMATFSLGAALAGLAGGVLAPISGVSPGMGGAYIAKAFITVLGGGPAIIAGTGLAAGLFGFINEIASFLSTPVLGDIALLVSAIVLIRILPQGITGRFLRRSS</sequence>
<feature type="transmembrane region" description="Helical" evidence="9">
    <location>
        <begin position="44"/>
        <end position="66"/>
    </location>
</feature>
<feature type="transmembrane region" description="Helical" evidence="9">
    <location>
        <begin position="6"/>
        <end position="32"/>
    </location>
</feature>
<evidence type="ECO:0000256" key="9">
    <source>
        <dbReference type="SAM" id="Phobius"/>
    </source>
</evidence>
<proteinExistence type="inferred from homology"/>
<evidence type="ECO:0000256" key="5">
    <source>
        <dbReference type="ARBA" id="ARBA00022970"/>
    </source>
</evidence>
<comment type="similarity">
    <text evidence="8">Belongs to the binding-protein-dependent transport system permease family. LivHM subfamily.</text>
</comment>
<evidence type="ECO:0000256" key="2">
    <source>
        <dbReference type="ARBA" id="ARBA00022448"/>
    </source>
</evidence>
<feature type="transmembrane region" description="Helical" evidence="9">
    <location>
        <begin position="97"/>
        <end position="116"/>
    </location>
</feature>
<keyword evidence="3" id="KW-1003">Cell membrane</keyword>
<feature type="transmembrane region" description="Helical" evidence="9">
    <location>
        <begin position="188"/>
        <end position="212"/>
    </location>
</feature>
<comment type="caution">
    <text evidence="10">The sequence shown here is derived from an EMBL/GenBank/DDBJ whole genome shotgun (WGS) entry which is preliminary data.</text>
</comment>
<evidence type="ECO:0000256" key="3">
    <source>
        <dbReference type="ARBA" id="ARBA00022475"/>
    </source>
</evidence>
<dbReference type="PANTHER" id="PTHR11795:SF447">
    <property type="entry name" value="ABC TRANSPORTER PERMEASE PROTEIN"/>
    <property type="match status" value="1"/>
</dbReference>
<dbReference type="EMBL" id="JAPMXC010000001">
    <property type="protein sequence ID" value="MCY0386143.1"/>
    <property type="molecule type" value="Genomic_DNA"/>
</dbReference>
<keyword evidence="11" id="KW-1185">Reference proteome</keyword>
<reference evidence="10" key="1">
    <citation type="submission" date="2022-11" db="EMBL/GenBank/DDBJ databases">
        <title>Robbsia betulipollinis sp. nov., isolated from pollen of birch (Betula pendula).</title>
        <authorList>
            <person name="Shi H."/>
            <person name="Ambika Manirajan B."/>
            <person name="Ratering S."/>
            <person name="Geissler-Plaum R."/>
            <person name="Schnell S."/>
        </authorList>
    </citation>
    <scope>NUCLEOTIDE SEQUENCE</scope>
    <source>
        <strain evidence="10">Bb-Pol-6</strain>
    </source>
</reference>
<keyword evidence="4 9" id="KW-0812">Transmembrane</keyword>
<evidence type="ECO:0000313" key="11">
    <source>
        <dbReference type="Proteomes" id="UP001082899"/>
    </source>
</evidence>
<dbReference type="CDD" id="cd06582">
    <property type="entry name" value="TM_PBP1_LivH_like"/>
    <property type="match status" value="1"/>
</dbReference>
<dbReference type="PANTHER" id="PTHR11795">
    <property type="entry name" value="BRANCHED-CHAIN AMINO ACID TRANSPORT SYSTEM PERMEASE PROTEIN LIVH"/>
    <property type="match status" value="1"/>
</dbReference>
<keyword evidence="2" id="KW-0813">Transport</keyword>
<evidence type="ECO:0000256" key="6">
    <source>
        <dbReference type="ARBA" id="ARBA00022989"/>
    </source>
</evidence>
<gene>
    <name evidence="10" type="ORF">OVY01_02545</name>
</gene>
<evidence type="ECO:0000313" key="10">
    <source>
        <dbReference type="EMBL" id="MCY0386143.1"/>
    </source>
</evidence>
<evidence type="ECO:0000256" key="8">
    <source>
        <dbReference type="ARBA" id="ARBA00037998"/>
    </source>
</evidence>
<keyword evidence="6 9" id="KW-1133">Transmembrane helix</keyword>
<feature type="transmembrane region" description="Helical" evidence="9">
    <location>
        <begin position="224"/>
        <end position="249"/>
    </location>
</feature>
<keyword evidence="5" id="KW-0029">Amino-acid transport</keyword>
<evidence type="ECO:0000256" key="7">
    <source>
        <dbReference type="ARBA" id="ARBA00023136"/>
    </source>
</evidence>
<protein>
    <submittedName>
        <fullName evidence="10">Branched-chain amino acid ABC transporter permease</fullName>
    </submittedName>
</protein>
<feature type="transmembrane region" description="Helical" evidence="9">
    <location>
        <begin position="255"/>
        <end position="277"/>
    </location>
</feature>